<protein>
    <submittedName>
        <fullName evidence="1">Uncharacterized protein</fullName>
    </submittedName>
</protein>
<organism evidence="1 2">
    <name type="scientific">Paramecium sonneborni</name>
    <dbReference type="NCBI Taxonomy" id="65129"/>
    <lineage>
        <taxon>Eukaryota</taxon>
        <taxon>Sar</taxon>
        <taxon>Alveolata</taxon>
        <taxon>Ciliophora</taxon>
        <taxon>Intramacronucleata</taxon>
        <taxon>Oligohymenophorea</taxon>
        <taxon>Peniculida</taxon>
        <taxon>Parameciidae</taxon>
        <taxon>Paramecium</taxon>
    </lineage>
</organism>
<reference evidence="1" key="1">
    <citation type="submission" date="2021-01" db="EMBL/GenBank/DDBJ databases">
        <authorList>
            <consortium name="Genoscope - CEA"/>
            <person name="William W."/>
        </authorList>
    </citation>
    <scope>NUCLEOTIDE SEQUENCE</scope>
</reference>
<dbReference type="EMBL" id="CAJJDN010000168">
    <property type="protein sequence ID" value="CAD8126509.1"/>
    <property type="molecule type" value="Genomic_DNA"/>
</dbReference>
<accession>A0A8S1RHT9</accession>
<keyword evidence="2" id="KW-1185">Reference proteome</keyword>
<name>A0A8S1RHT9_9CILI</name>
<dbReference type="AlphaFoldDB" id="A0A8S1RHT9"/>
<evidence type="ECO:0000313" key="2">
    <source>
        <dbReference type="Proteomes" id="UP000692954"/>
    </source>
</evidence>
<sequence length="88" mass="10706">MTLCKIFLKADQRSRMAAKYQESLFEKANKFDYKVENIGISYEISSQMFRKDIIEYNLRLFVKYQMISDVQKMWVVQLFIYKTKIQQL</sequence>
<dbReference type="Proteomes" id="UP000692954">
    <property type="component" value="Unassembled WGS sequence"/>
</dbReference>
<proteinExistence type="predicted"/>
<evidence type="ECO:0000313" key="1">
    <source>
        <dbReference type="EMBL" id="CAD8126509.1"/>
    </source>
</evidence>
<gene>
    <name evidence="1" type="ORF">PSON_ATCC_30995.1.T1680010</name>
</gene>
<comment type="caution">
    <text evidence="1">The sequence shown here is derived from an EMBL/GenBank/DDBJ whole genome shotgun (WGS) entry which is preliminary data.</text>
</comment>